<accession>A0AA39EZL7</accession>
<sequence length="259" mass="29592">MLMNRNTSNPCWLMSMPHTSPRHKFVYAYPSRRQVPERPPRLPSSPTTRSQSLELLGQNEQVVIPPQHEPELFPRPRSRSLGGVLDDDAPSSPEKYIKNDEANDVISDDQLDNKFLSTQDKSQSDKNDVLNDELTCCTEDSLYPVPVPRLKPRSMKITSLEDAKTSCIREFIEDDSKMMENRDDNDDDEQTDPIHDVTHTLSKAKSCGAGLDENESNSSIQYEEKGNVQGSLQSFHSDIDQKQKRNFMNKDFLYADRNL</sequence>
<evidence type="ECO:0000313" key="3">
    <source>
        <dbReference type="Proteomes" id="UP001168990"/>
    </source>
</evidence>
<reference evidence="2" key="2">
    <citation type="submission" date="2023-03" db="EMBL/GenBank/DDBJ databases">
        <authorList>
            <person name="Inwood S.N."/>
            <person name="Skelly J.G."/>
            <person name="Guhlin J."/>
            <person name="Harrop T.W.R."/>
            <person name="Goldson S.G."/>
            <person name="Dearden P.K."/>
        </authorList>
    </citation>
    <scope>NUCLEOTIDE SEQUENCE</scope>
    <source>
        <strain evidence="2">Irish</strain>
        <tissue evidence="2">Whole body</tissue>
    </source>
</reference>
<protein>
    <submittedName>
        <fullName evidence="2">Uncharacterized protein</fullName>
    </submittedName>
</protein>
<dbReference type="Proteomes" id="UP001168990">
    <property type="component" value="Unassembled WGS sequence"/>
</dbReference>
<dbReference type="EMBL" id="JAQQBS010001423">
    <property type="protein sequence ID" value="KAK0160832.1"/>
    <property type="molecule type" value="Genomic_DNA"/>
</dbReference>
<evidence type="ECO:0000256" key="1">
    <source>
        <dbReference type="SAM" id="MobiDB-lite"/>
    </source>
</evidence>
<proteinExistence type="predicted"/>
<reference evidence="2" key="1">
    <citation type="journal article" date="2023" name="bioRxiv">
        <title>Scaffold-level genome assemblies of two parasitoid biocontrol wasps reveal the parthenogenesis mechanism and an associated novel virus.</title>
        <authorList>
            <person name="Inwood S."/>
            <person name="Skelly J."/>
            <person name="Guhlin J."/>
            <person name="Harrop T."/>
            <person name="Goldson S."/>
            <person name="Dearden P."/>
        </authorList>
    </citation>
    <scope>NUCLEOTIDE SEQUENCE</scope>
    <source>
        <strain evidence="2">Irish</strain>
        <tissue evidence="2">Whole body</tissue>
    </source>
</reference>
<feature type="region of interest" description="Disordered" evidence="1">
    <location>
        <begin position="30"/>
        <end position="51"/>
    </location>
</feature>
<organism evidence="2 3">
    <name type="scientific">Microctonus aethiopoides</name>
    <dbReference type="NCBI Taxonomy" id="144406"/>
    <lineage>
        <taxon>Eukaryota</taxon>
        <taxon>Metazoa</taxon>
        <taxon>Ecdysozoa</taxon>
        <taxon>Arthropoda</taxon>
        <taxon>Hexapoda</taxon>
        <taxon>Insecta</taxon>
        <taxon>Pterygota</taxon>
        <taxon>Neoptera</taxon>
        <taxon>Endopterygota</taxon>
        <taxon>Hymenoptera</taxon>
        <taxon>Apocrita</taxon>
        <taxon>Ichneumonoidea</taxon>
        <taxon>Braconidae</taxon>
        <taxon>Euphorinae</taxon>
        <taxon>Microctonus</taxon>
    </lineage>
</organism>
<evidence type="ECO:0000313" key="2">
    <source>
        <dbReference type="EMBL" id="KAK0160832.1"/>
    </source>
</evidence>
<comment type="caution">
    <text evidence="2">The sequence shown here is derived from an EMBL/GenBank/DDBJ whole genome shotgun (WGS) entry which is preliminary data.</text>
</comment>
<gene>
    <name evidence="2" type="ORF">PV328_008198</name>
</gene>
<keyword evidence="3" id="KW-1185">Reference proteome</keyword>
<dbReference type="AlphaFoldDB" id="A0AA39EZL7"/>
<feature type="region of interest" description="Disordered" evidence="1">
    <location>
        <begin position="63"/>
        <end position="110"/>
    </location>
</feature>
<name>A0AA39EZL7_9HYME</name>